<keyword evidence="2" id="KW-0472">Membrane</keyword>
<accession>A0ABT6FAT5</accession>
<organism evidence="3 4">
    <name type="scientific">Paludisphaera mucosa</name>
    <dbReference type="NCBI Taxonomy" id="3030827"/>
    <lineage>
        <taxon>Bacteria</taxon>
        <taxon>Pseudomonadati</taxon>
        <taxon>Planctomycetota</taxon>
        <taxon>Planctomycetia</taxon>
        <taxon>Isosphaerales</taxon>
        <taxon>Isosphaeraceae</taxon>
        <taxon>Paludisphaera</taxon>
    </lineage>
</organism>
<evidence type="ECO:0000256" key="1">
    <source>
        <dbReference type="SAM" id="MobiDB-lite"/>
    </source>
</evidence>
<dbReference type="Proteomes" id="UP001216907">
    <property type="component" value="Unassembled WGS sequence"/>
</dbReference>
<feature type="transmembrane region" description="Helical" evidence="2">
    <location>
        <begin position="18"/>
        <end position="36"/>
    </location>
</feature>
<dbReference type="EMBL" id="JARRAG010000002">
    <property type="protein sequence ID" value="MDG3004498.1"/>
    <property type="molecule type" value="Genomic_DNA"/>
</dbReference>
<name>A0ABT6FAT5_9BACT</name>
<dbReference type="RefSeq" id="WP_277860855.1">
    <property type="nucleotide sequence ID" value="NZ_JARRAG010000002.1"/>
</dbReference>
<evidence type="ECO:0000256" key="2">
    <source>
        <dbReference type="SAM" id="Phobius"/>
    </source>
</evidence>
<sequence length="491" mass="52708">MTERAASGRRVGARGWEALLALTAVLVVGGVIVYAFRLSGFRLQAAVDEAARLDPAWRLDELLAARDLVPDAENAALVVADAASRLPKPWPPSSPRAPASTAAEAGPAADSLDVGTAFERASAIEDSRRLDDEAAGSLRAELAERREPLEIARKVVGYARGRHEVALGPALIDTNLEETQDARRVARMLQADAMLAAHDGRLDDAIEACRAQLGVARSIGDEPFIVSQLVRLGIDVAAARTARRVLALGEPSAGALAAFQRDLLAEREQPLARYALRGERAIHFELLDRLAQNRTPGGPVSGGSAPFGLNGAGFLAFGGRALLLEWMNELRTIADRPTPEWPAALKAWRARIAEVEGSRIARLRAIFPLLLVPGTESFLPSLLRSRAELGAVAILLAAERNRRATGAWPASVAEIPGEILPGPPVDPYTGGPYRLIRTERMLRVYSIGPNLIDERGLYDEKKWGRSPTDDDVGAVGYDPELRGRPPKAASP</sequence>
<gene>
    <name evidence="3" type="ORF">PZE19_11995</name>
</gene>
<evidence type="ECO:0000313" key="3">
    <source>
        <dbReference type="EMBL" id="MDG3004498.1"/>
    </source>
</evidence>
<feature type="region of interest" description="Disordered" evidence="1">
    <location>
        <begin position="86"/>
        <end position="110"/>
    </location>
</feature>
<feature type="compositionally biased region" description="Low complexity" evidence="1">
    <location>
        <begin position="96"/>
        <end position="110"/>
    </location>
</feature>
<protein>
    <submittedName>
        <fullName evidence="3">Uncharacterized protein</fullName>
    </submittedName>
</protein>
<reference evidence="3 4" key="1">
    <citation type="submission" date="2023-03" db="EMBL/GenBank/DDBJ databases">
        <title>Paludisphaera mucosa sp. nov. a novel planctomycete from northern fen.</title>
        <authorList>
            <person name="Ivanova A."/>
        </authorList>
    </citation>
    <scope>NUCLEOTIDE SEQUENCE [LARGE SCALE GENOMIC DNA]</scope>
    <source>
        <strain evidence="3 4">Pla2</strain>
    </source>
</reference>
<comment type="caution">
    <text evidence="3">The sequence shown here is derived from an EMBL/GenBank/DDBJ whole genome shotgun (WGS) entry which is preliminary data.</text>
</comment>
<keyword evidence="2" id="KW-0812">Transmembrane</keyword>
<feature type="region of interest" description="Disordered" evidence="1">
    <location>
        <begin position="459"/>
        <end position="491"/>
    </location>
</feature>
<keyword evidence="4" id="KW-1185">Reference proteome</keyword>
<proteinExistence type="predicted"/>
<keyword evidence="2" id="KW-1133">Transmembrane helix</keyword>
<evidence type="ECO:0000313" key="4">
    <source>
        <dbReference type="Proteomes" id="UP001216907"/>
    </source>
</evidence>